<evidence type="ECO:0000313" key="1">
    <source>
        <dbReference type="EMBL" id="MBB5346748.1"/>
    </source>
</evidence>
<proteinExistence type="predicted"/>
<dbReference type="AlphaFoldDB" id="A0A840UVK1"/>
<accession>A0A840UVK1</accession>
<name>A0A840UVK1_9BACT</name>
<protein>
    <submittedName>
        <fullName evidence="1">DNA-directed RNA polymerase subunit RPC12/RpoP</fullName>
    </submittedName>
</protein>
<dbReference type="Proteomes" id="UP000539642">
    <property type="component" value="Unassembled WGS sequence"/>
</dbReference>
<evidence type="ECO:0000313" key="2">
    <source>
        <dbReference type="Proteomes" id="UP000539642"/>
    </source>
</evidence>
<organism evidence="1 2">
    <name type="scientific">Desulfoprunum benzoelyticum</name>
    <dbReference type="NCBI Taxonomy" id="1506996"/>
    <lineage>
        <taxon>Bacteria</taxon>
        <taxon>Pseudomonadati</taxon>
        <taxon>Thermodesulfobacteriota</taxon>
        <taxon>Desulfobulbia</taxon>
        <taxon>Desulfobulbales</taxon>
        <taxon>Desulfobulbaceae</taxon>
        <taxon>Desulfoprunum</taxon>
    </lineage>
</organism>
<keyword evidence="2" id="KW-1185">Reference proteome</keyword>
<reference evidence="1 2" key="1">
    <citation type="submission" date="2020-08" db="EMBL/GenBank/DDBJ databases">
        <title>Genomic Encyclopedia of Type Strains, Phase IV (KMG-IV): sequencing the most valuable type-strain genomes for metagenomic binning, comparative biology and taxonomic classification.</title>
        <authorList>
            <person name="Goeker M."/>
        </authorList>
    </citation>
    <scope>NUCLEOTIDE SEQUENCE [LARGE SCALE GENOMIC DNA]</scope>
    <source>
        <strain evidence="1 2">DSM 28570</strain>
    </source>
</reference>
<keyword evidence="1" id="KW-0240">DNA-directed RNA polymerase</keyword>
<dbReference type="GO" id="GO:0000428">
    <property type="term" value="C:DNA-directed RNA polymerase complex"/>
    <property type="evidence" value="ECO:0007669"/>
    <property type="project" value="UniProtKB-KW"/>
</dbReference>
<dbReference type="EMBL" id="JACHEO010000001">
    <property type="protein sequence ID" value="MBB5346748.1"/>
    <property type="molecule type" value="Genomic_DNA"/>
</dbReference>
<dbReference type="RefSeq" id="WP_183347857.1">
    <property type="nucleotide sequence ID" value="NZ_JACHEO010000001.1"/>
</dbReference>
<keyword evidence="1" id="KW-0804">Transcription</keyword>
<sequence>MELVVEQNCPSCGAPIVLHETDRLVSCPYCDVNNYMVGGGGLRFLLRAGCPAGIGPEDLLYLPYLRFKGCIYQCQGVEVRHAMIDTTRIAVAHDRLPMSLGLRPQAMQLVQGTAAIAGRFVPQQVKSESVFAQALRLTALFKREANGQVRHRAFIGETISRVYLPAFEKDEMVVDAVTDLPIMEQGLEWQKLVAAAVPFRRDWEPRFLSTLCPRCGAPLHGEADALVLQCRNCETMWEEADGRFAAVAWGRVPGAAAADRALPFWKIAIRQDGDGGLQTYADFLRLTGQPVVIRAEDDARPLVFWTPAFKLQPAAFLQTAHYLTVAQKRLVDGEPGSLPIAYPVNLPRREAVQALKSVLAAATLARKRLFPLLPALDLQAAATTLVYLPFADAGHDLIQRQTGVVIAAAALRFGRKL</sequence>
<gene>
    <name evidence="1" type="ORF">HNQ81_000455</name>
</gene>
<comment type="caution">
    <text evidence="1">The sequence shown here is derived from an EMBL/GenBank/DDBJ whole genome shotgun (WGS) entry which is preliminary data.</text>
</comment>